<dbReference type="Gene3D" id="3.90.70.10">
    <property type="entry name" value="Cysteine proteinases"/>
    <property type="match status" value="1"/>
</dbReference>
<dbReference type="GO" id="GO:0005737">
    <property type="term" value="C:cytoplasm"/>
    <property type="evidence" value="ECO:0007669"/>
    <property type="project" value="EnsemblMetazoa"/>
</dbReference>
<dbReference type="Gene3D" id="3.30.2230.10">
    <property type="entry name" value="DUSP-like"/>
    <property type="match status" value="1"/>
</dbReference>
<name>B4QFE7_DROSI</name>
<dbReference type="OMA" id="IDQDDEC"/>
<dbReference type="SUPFAM" id="SSF54001">
    <property type="entry name" value="Cysteine proteinases"/>
    <property type="match status" value="1"/>
</dbReference>
<keyword evidence="7" id="KW-1185">Reference proteome</keyword>
<evidence type="ECO:0000259" key="4">
    <source>
        <dbReference type="PROSITE" id="PS50235"/>
    </source>
</evidence>
<dbReference type="EMBL" id="CM000362">
    <property type="protein sequence ID" value="EDX07057.1"/>
    <property type="molecule type" value="Genomic_DNA"/>
</dbReference>
<dbReference type="STRING" id="7240.B4QFE7"/>
<dbReference type="InterPro" id="IPR038765">
    <property type="entry name" value="Papain-like_cys_pep_sf"/>
</dbReference>
<dbReference type="AlphaFoldDB" id="B4QFE7"/>
<organism evidence="6 7">
    <name type="scientific">Drosophila simulans</name>
    <name type="common">Fruit fly</name>
    <dbReference type="NCBI Taxonomy" id="7240"/>
    <lineage>
        <taxon>Eukaryota</taxon>
        <taxon>Metazoa</taxon>
        <taxon>Ecdysozoa</taxon>
        <taxon>Arthropoda</taxon>
        <taxon>Hexapoda</taxon>
        <taxon>Insecta</taxon>
        <taxon>Pterygota</taxon>
        <taxon>Neoptera</taxon>
        <taxon>Endopterygota</taxon>
        <taxon>Diptera</taxon>
        <taxon>Brachycera</taxon>
        <taxon>Muscomorpha</taxon>
        <taxon>Ephydroidea</taxon>
        <taxon>Drosophilidae</taxon>
        <taxon>Drosophila</taxon>
        <taxon>Sophophora</taxon>
    </lineage>
</organism>
<dbReference type="CDD" id="cd20071">
    <property type="entry name" value="SET_SMYD"/>
    <property type="match status" value="1"/>
</dbReference>
<dbReference type="Pfam" id="PF06337">
    <property type="entry name" value="DUSP"/>
    <property type="match status" value="1"/>
</dbReference>
<dbReference type="PANTHER" id="PTHR21646:SF86">
    <property type="entry name" value="UBIQUITIN CARBOXYL-TERMINAL HYDROLASE"/>
    <property type="match status" value="1"/>
</dbReference>
<feature type="domain" description="USP" evidence="4">
    <location>
        <begin position="80"/>
        <end position="541"/>
    </location>
</feature>
<dbReference type="PROSITE" id="PS00973">
    <property type="entry name" value="USP_2"/>
    <property type="match status" value="1"/>
</dbReference>
<dbReference type="InterPro" id="IPR046341">
    <property type="entry name" value="SET_dom_sf"/>
</dbReference>
<feature type="region of interest" description="Disordered" evidence="3">
    <location>
        <begin position="202"/>
        <end position="247"/>
    </location>
</feature>
<sequence>MTLSPNLNQHNTHVEHRNRTIHSNQGHKLANGYAMEDPRSSRCHDKLFSGSLKSLALREDSNTSDSEVTDTAKGSGTGLVGLQNIANTCYMNSALQALSNLPPMTHYFINCSDLVEYIAEQSARRCKPGGLAKSYRRLMQDIWQDVDDPKEFIAPRGILYGIRTVHPMFRGYQQHDTQEFLRCFMDQLHEELTEQVSMLPHTQNQPQYPTLQQQQPSETDDENDDEAAPASLSPASESEYDTCESSMSERSAEVLLKTEYFVTPCRTNGSNSGLPEGHSVQLQQPPLQHQQKNASSAEQKPIEAARSIISDVFDGKLLSSVQCLTCDRVSTREETFQDLSLPIPNRDFLNVLHQTHSLSVQSLNAAETSARTNEGWLSWMWNMLRSWIYGPSVTLYDCMASFFSADELKGDNMYSCERCNKLRTGIKYSRVLTLPEVLCIHLKRFRNDLSYSSKISSDVYFPLEGFDMRPYIHKDCKSEVAIYNLSSVICHHGTVGGGHYTCFARNALNGKWYEFDDQFVTEVSSEVVQSCQAYVLFYHKHNPQMKLVRDEAMTLSTSHPLCDSDIQFYITSEWLSRLATFSEPGPINNQEMLCPHGGILHSKADVISQIAVPISQPLWDYLYRTFGGGPAVNIIFECEICKRAAETLSRRQQYELNEFTKYNGLQNEFDSTAIYAIAMPWLRSWQQFSRGKTHKDPGPITNEGIAAPTENGSQNGSATKFTEEEIMKAVGALQINGHEVPTTDPPHVAVFYTASFTENSCLPNLAKSFNKNGHCILWAPREIKKNAHLSICYSDAMWGTADRQRHLMQTKLFKCACERCVDVTELDTNYSAIKCEDRQCGGLMLPTKADDWNGSWRCRECHKQVQKHYVERILERAGKDIQSMEKNAENGLKYLKHYEKWLPPQHFHMSEIKILLVQLLAKDQKELMVIPDDKLLLKLNFARELVELYEKLTPCEVRTLGTLCFELHSAIAEQTRRVALETSLSPKDRLEESLFYVDKCVNYLQYESDIFIEGHMLKQAKINREALRLVTMS</sequence>
<dbReference type="InterPro" id="IPR001394">
    <property type="entry name" value="Peptidase_C19_UCH"/>
</dbReference>
<dbReference type="PhylomeDB" id="B4QFE7"/>
<feature type="region of interest" description="Disordered" evidence="3">
    <location>
        <begin position="1"/>
        <end position="38"/>
    </location>
</feature>
<evidence type="ECO:0000313" key="7">
    <source>
        <dbReference type="Proteomes" id="UP000000304"/>
    </source>
</evidence>
<protein>
    <recommendedName>
        <fullName evidence="2">ubiquitinyl hydrolase 1</fullName>
        <ecNumber evidence="2">3.4.19.12</ecNumber>
    </recommendedName>
</protein>
<dbReference type="InterPro" id="IPR006615">
    <property type="entry name" value="Pept_C19_DUSP"/>
</dbReference>
<dbReference type="Bgee" id="FBgn0182792">
    <property type="expression patterns" value="Expressed in embryo and 3 other cell types or tissues"/>
</dbReference>
<proteinExistence type="predicted"/>
<dbReference type="InterPro" id="IPR050185">
    <property type="entry name" value="Ub_carboxyl-term_hydrolase"/>
</dbReference>
<evidence type="ECO:0000256" key="3">
    <source>
        <dbReference type="SAM" id="MobiDB-lite"/>
    </source>
</evidence>
<dbReference type="Pfam" id="PF00443">
    <property type="entry name" value="UCH"/>
    <property type="match status" value="1"/>
</dbReference>
<dbReference type="Gene3D" id="2.170.270.10">
    <property type="entry name" value="SET domain"/>
    <property type="match status" value="1"/>
</dbReference>
<evidence type="ECO:0000256" key="1">
    <source>
        <dbReference type="ARBA" id="ARBA00000707"/>
    </source>
</evidence>
<dbReference type="GO" id="GO:0004843">
    <property type="term" value="F:cysteine-type deubiquitinase activity"/>
    <property type="evidence" value="ECO:0007669"/>
    <property type="project" value="UniProtKB-EC"/>
</dbReference>
<dbReference type="InterPro" id="IPR035927">
    <property type="entry name" value="DUSP-like_sf"/>
</dbReference>
<feature type="region of interest" description="Disordered" evidence="3">
    <location>
        <begin position="692"/>
        <end position="717"/>
    </location>
</feature>
<dbReference type="InterPro" id="IPR018200">
    <property type="entry name" value="USP_CS"/>
</dbReference>
<dbReference type="EC" id="3.4.19.12" evidence="2"/>
<feature type="compositionally biased region" description="Low complexity" evidence="3">
    <location>
        <begin position="228"/>
        <end position="237"/>
    </location>
</feature>
<dbReference type="SUPFAM" id="SSF143791">
    <property type="entry name" value="DUSP-like"/>
    <property type="match status" value="2"/>
</dbReference>
<feature type="compositionally biased region" description="Acidic residues" evidence="3">
    <location>
        <begin position="218"/>
        <end position="227"/>
    </location>
</feature>
<evidence type="ECO:0000313" key="6">
    <source>
        <dbReference type="EMBL" id="EDX07057.1"/>
    </source>
</evidence>
<dbReference type="CDD" id="cd02674">
    <property type="entry name" value="Peptidase_C19R"/>
    <property type="match status" value="1"/>
</dbReference>
<dbReference type="Gene3D" id="1.10.220.160">
    <property type="match status" value="1"/>
</dbReference>
<dbReference type="HOGENOM" id="CLU_293931_0_0_1"/>
<feature type="compositionally biased region" description="Polar residues" evidence="3">
    <location>
        <begin position="1"/>
        <end position="11"/>
    </location>
</feature>
<gene>
    <name evidence="6" type="primary">Dsim\GD11032</name>
    <name evidence="6" type="ORF">Dsim_GD11032</name>
</gene>
<feature type="domain" description="DUSP" evidence="5">
    <location>
        <begin position="539"/>
        <end position="638"/>
    </location>
</feature>
<dbReference type="SUPFAM" id="SSF82199">
    <property type="entry name" value="SET domain"/>
    <property type="match status" value="1"/>
</dbReference>
<dbReference type="MEROPS" id="C19.A26"/>
<accession>B4QFE7</accession>
<dbReference type="PROSITE" id="PS51283">
    <property type="entry name" value="DUSP"/>
    <property type="match status" value="1"/>
</dbReference>
<feature type="compositionally biased region" description="Low complexity" evidence="3">
    <location>
        <begin position="203"/>
        <end position="216"/>
    </location>
</feature>
<dbReference type="InterPro" id="IPR028889">
    <property type="entry name" value="USP"/>
</dbReference>
<evidence type="ECO:0000259" key="5">
    <source>
        <dbReference type="PROSITE" id="PS51283"/>
    </source>
</evidence>
<dbReference type="OrthoDB" id="5952526at2759"/>
<evidence type="ECO:0000256" key="2">
    <source>
        <dbReference type="ARBA" id="ARBA00012759"/>
    </source>
</evidence>
<dbReference type="PROSITE" id="PS00972">
    <property type="entry name" value="USP_1"/>
    <property type="match status" value="1"/>
</dbReference>
<dbReference type="PANTHER" id="PTHR21646">
    <property type="entry name" value="UBIQUITIN CARBOXYL-TERMINAL HYDROLASE"/>
    <property type="match status" value="1"/>
</dbReference>
<reference evidence="6 7" key="1">
    <citation type="journal article" date="2007" name="Nature">
        <title>Evolution of genes and genomes on the Drosophila phylogeny.</title>
        <authorList>
            <consortium name="Drosophila 12 Genomes Consortium"/>
            <person name="Clark A.G."/>
            <person name="Eisen M.B."/>
            <person name="Smith D.R."/>
            <person name="Bergman C.M."/>
            <person name="Oliver B."/>
            <person name="Markow T.A."/>
            <person name="Kaufman T.C."/>
            <person name="Kellis M."/>
            <person name="Gelbart W."/>
            <person name="Iyer V.N."/>
            <person name="Pollard D.A."/>
            <person name="Sackton T.B."/>
            <person name="Larracuente A.M."/>
            <person name="Singh N.D."/>
            <person name="Abad J.P."/>
            <person name="Abt D.N."/>
            <person name="Adryan B."/>
            <person name="Aguade M."/>
            <person name="Akashi H."/>
            <person name="Anderson W.W."/>
            <person name="Aquadro C.F."/>
            <person name="Ardell D.H."/>
            <person name="Arguello R."/>
            <person name="Artieri C.G."/>
            <person name="Barbash D.A."/>
            <person name="Barker D."/>
            <person name="Barsanti P."/>
            <person name="Batterham P."/>
            <person name="Batzoglou S."/>
            <person name="Begun D."/>
            <person name="Bhutkar A."/>
            <person name="Blanco E."/>
            <person name="Bosak S.A."/>
            <person name="Bradley R.K."/>
            <person name="Brand A.D."/>
            <person name="Brent M.R."/>
            <person name="Brooks A.N."/>
            <person name="Brown R.H."/>
            <person name="Butlin R.K."/>
            <person name="Caggese C."/>
            <person name="Calvi B.R."/>
            <person name="Bernardo de Carvalho A."/>
            <person name="Caspi A."/>
            <person name="Castrezana S."/>
            <person name="Celniker S.E."/>
            <person name="Chang J.L."/>
            <person name="Chapple C."/>
            <person name="Chatterji S."/>
            <person name="Chinwalla A."/>
            <person name="Civetta A."/>
            <person name="Clifton S.W."/>
            <person name="Comeron J.M."/>
            <person name="Costello J.C."/>
            <person name="Coyne J.A."/>
            <person name="Daub J."/>
            <person name="David R.G."/>
            <person name="Delcher A.L."/>
            <person name="Delehaunty K."/>
            <person name="Do C.B."/>
            <person name="Ebling H."/>
            <person name="Edwards K."/>
            <person name="Eickbush T."/>
            <person name="Evans J.D."/>
            <person name="Filipski A."/>
            <person name="Findeiss S."/>
            <person name="Freyhult E."/>
            <person name="Fulton L."/>
            <person name="Fulton R."/>
            <person name="Garcia A.C."/>
            <person name="Gardiner A."/>
            <person name="Garfield D.A."/>
            <person name="Garvin B.E."/>
            <person name="Gibson G."/>
            <person name="Gilbert D."/>
            <person name="Gnerre S."/>
            <person name="Godfrey J."/>
            <person name="Good R."/>
            <person name="Gotea V."/>
            <person name="Gravely B."/>
            <person name="Greenberg A.J."/>
            <person name="Griffiths-Jones S."/>
            <person name="Gross S."/>
            <person name="Guigo R."/>
            <person name="Gustafson E.A."/>
            <person name="Haerty W."/>
            <person name="Hahn M.W."/>
            <person name="Halligan D.L."/>
            <person name="Halpern A.L."/>
            <person name="Halter G.M."/>
            <person name="Han M.V."/>
            <person name="Heger A."/>
            <person name="Hillier L."/>
            <person name="Hinrichs A.S."/>
            <person name="Holmes I."/>
            <person name="Hoskins R.A."/>
            <person name="Hubisz M.J."/>
            <person name="Hultmark D."/>
            <person name="Huntley M.A."/>
            <person name="Jaffe D.B."/>
            <person name="Jagadeeshan S."/>
            <person name="Jeck W.R."/>
            <person name="Johnson J."/>
            <person name="Jones C.D."/>
            <person name="Jordan W.C."/>
            <person name="Karpen G.H."/>
            <person name="Kataoka E."/>
            <person name="Keightley P.D."/>
            <person name="Kheradpour P."/>
            <person name="Kirkness E.F."/>
            <person name="Koerich L.B."/>
            <person name="Kristiansen K."/>
            <person name="Kudrna D."/>
            <person name="Kulathinal R.J."/>
            <person name="Kumar S."/>
            <person name="Kwok R."/>
            <person name="Lander E."/>
            <person name="Langley C.H."/>
            <person name="Lapoint R."/>
            <person name="Lazzaro B.P."/>
            <person name="Lee S.J."/>
            <person name="Levesque L."/>
            <person name="Li R."/>
            <person name="Lin C.F."/>
            <person name="Lin M.F."/>
            <person name="Lindblad-Toh K."/>
            <person name="Llopart A."/>
            <person name="Long M."/>
            <person name="Low L."/>
            <person name="Lozovsky E."/>
            <person name="Lu J."/>
            <person name="Luo M."/>
            <person name="Machado C.A."/>
            <person name="Makalowski W."/>
            <person name="Marzo M."/>
            <person name="Matsuda M."/>
            <person name="Matzkin L."/>
            <person name="McAllister B."/>
            <person name="McBride C.S."/>
            <person name="McKernan B."/>
            <person name="McKernan K."/>
            <person name="Mendez-Lago M."/>
            <person name="Minx P."/>
            <person name="Mollenhauer M.U."/>
            <person name="Montooth K."/>
            <person name="Mount S.M."/>
            <person name="Mu X."/>
            <person name="Myers E."/>
            <person name="Negre B."/>
            <person name="Newfeld S."/>
            <person name="Nielsen R."/>
            <person name="Noor M.A."/>
            <person name="O'Grady P."/>
            <person name="Pachter L."/>
            <person name="Papaceit M."/>
            <person name="Parisi M.J."/>
            <person name="Parisi M."/>
            <person name="Parts L."/>
            <person name="Pedersen J.S."/>
            <person name="Pesole G."/>
            <person name="Phillippy A.M."/>
            <person name="Ponting C.P."/>
            <person name="Pop M."/>
            <person name="Porcelli D."/>
            <person name="Powell J.R."/>
            <person name="Prohaska S."/>
            <person name="Pruitt K."/>
            <person name="Puig M."/>
            <person name="Quesneville H."/>
            <person name="Ram K.R."/>
            <person name="Rand D."/>
            <person name="Rasmussen M.D."/>
            <person name="Reed L.K."/>
            <person name="Reenan R."/>
            <person name="Reily A."/>
            <person name="Remington K.A."/>
            <person name="Rieger T.T."/>
            <person name="Ritchie M.G."/>
            <person name="Robin C."/>
            <person name="Rogers Y.H."/>
            <person name="Rohde C."/>
            <person name="Rozas J."/>
            <person name="Rubenfield M.J."/>
            <person name="Ruiz A."/>
            <person name="Russo S."/>
            <person name="Salzberg S.L."/>
            <person name="Sanchez-Gracia A."/>
            <person name="Saranga D.J."/>
            <person name="Sato H."/>
            <person name="Schaeffer S.W."/>
            <person name="Schatz M.C."/>
            <person name="Schlenke T."/>
            <person name="Schwartz R."/>
            <person name="Segarra C."/>
            <person name="Singh R.S."/>
            <person name="Sirot L."/>
            <person name="Sirota M."/>
            <person name="Sisneros N.B."/>
            <person name="Smith C.D."/>
            <person name="Smith T.F."/>
            <person name="Spieth J."/>
            <person name="Stage D.E."/>
            <person name="Stark A."/>
            <person name="Stephan W."/>
            <person name="Strausberg R.L."/>
            <person name="Strempel S."/>
            <person name="Sturgill D."/>
            <person name="Sutton G."/>
            <person name="Sutton G.G."/>
            <person name="Tao W."/>
            <person name="Teichmann S."/>
            <person name="Tobari Y.N."/>
            <person name="Tomimura Y."/>
            <person name="Tsolas J.M."/>
            <person name="Valente V.L."/>
            <person name="Venter E."/>
            <person name="Venter J.C."/>
            <person name="Vicario S."/>
            <person name="Vieira F.G."/>
            <person name="Vilella A.J."/>
            <person name="Villasante A."/>
            <person name="Walenz B."/>
            <person name="Wang J."/>
            <person name="Wasserman M."/>
            <person name="Watts T."/>
            <person name="Wilson D."/>
            <person name="Wilson R.K."/>
            <person name="Wing R.A."/>
            <person name="Wolfner M.F."/>
            <person name="Wong A."/>
            <person name="Wong G.K."/>
            <person name="Wu C.I."/>
            <person name="Wu G."/>
            <person name="Yamamoto D."/>
            <person name="Yang H.P."/>
            <person name="Yang S.P."/>
            <person name="Yorke J.A."/>
            <person name="Yoshida K."/>
            <person name="Zdobnov E."/>
            <person name="Zhang P."/>
            <person name="Zhang Y."/>
            <person name="Zimin A.V."/>
            <person name="Baldwin J."/>
            <person name="Abdouelleil A."/>
            <person name="Abdulkadir J."/>
            <person name="Abebe A."/>
            <person name="Abera B."/>
            <person name="Abreu J."/>
            <person name="Acer S.C."/>
            <person name="Aftuck L."/>
            <person name="Alexander A."/>
            <person name="An P."/>
            <person name="Anderson E."/>
            <person name="Anderson S."/>
            <person name="Arachi H."/>
            <person name="Azer M."/>
            <person name="Bachantsang P."/>
            <person name="Barry A."/>
            <person name="Bayul T."/>
            <person name="Berlin A."/>
            <person name="Bessette D."/>
            <person name="Bloom T."/>
            <person name="Blye J."/>
            <person name="Boguslavskiy L."/>
            <person name="Bonnet C."/>
            <person name="Boukhgalter B."/>
            <person name="Bourzgui I."/>
            <person name="Brown A."/>
            <person name="Cahill P."/>
            <person name="Channer S."/>
            <person name="Cheshatsang Y."/>
            <person name="Chuda L."/>
            <person name="Citroen M."/>
            <person name="Collymore A."/>
            <person name="Cooke P."/>
            <person name="Costello M."/>
            <person name="D'Aco K."/>
            <person name="Daza R."/>
            <person name="De Haan G."/>
            <person name="DeGray S."/>
            <person name="DeMaso C."/>
            <person name="Dhargay N."/>
            <person name="Dooley K."/>
            <person name="Dooley E."/>
            <person name="Doricent M."/>
            <person name="Dorje P."/>
            <person name="Dorjee K."/>
            <person name="Dupes A."/>
            <person name="Elong R."/>
            <person name="Falk J."/>
            <person name="Farina A."/>
            <person name="Faro S."/>
            <person name="Ferguson D."/>
            <person name="Fisher S."/>
            <person name="Foley C.D."/>
            <person name="Franke A."/>
            <person name="Friedrich D."/>
            <person name="Gadbois L."/>
            <person name="Gearin G."/>
            <person name="Gearin C.R."/>
            <person name="Giannoukos G."/>
            <person name="Goode T."/>
            <person name="Graham J."/>
            <person name="Grandbois E."/>
            <person name="Grewal S."/>
            <person name="Gyaltsen K."/>
            <person name="Hafez N."/>
            <person name="Hagos B."/>
            <person name="Hall J."/>
            <person name="Henson C."/>
            <person name="Hollinger A."/>
            <person name="Honan T."/>
            <person name="Huard M.D."/>
            <person name="Hughes L."/>
            <person name="Hurhula B."/>
            <person name="Husby M.E."/>
            <person name="Kamat A."/>
            <person name="Kanga B."/>
            <person name="Kashin S."/>
            <person name="Khazanovich D."/>
            <person name="Kisner P."/>
            <person name="Lance K."/>
            <person name="Lara M."/>
            <person name="Lee W."/>
            <person name="Lennon N."/>
            <person name="Letendre F."/>
            <person name="LeVine R."/>
            <person name="Lipovsky A."/>
            <person name="Liu X."/>
            <person name="Liu J."/>
            <person name="Liu S."/>
            <person name="Lokyitsang T."/>
            <person name="Lokyitsang Y."/>
            <person name="Lubonja R."/>
            <person name="Lui A."/>
            <person name="MacDonald P."/>
            <person name="Magnisalis V."/>
            <person name="Maru K."/>
            <person name="Matthews C."/>
            <person name="McCusker W."/>
            <person name="McDonough S."/>
            <person name="Mehta T."/>
            <person name="Meldrim J."/>
            <person name="Meneus L."/>
            <person name="Mihai O."/>
            <person name="Mihalev A."/>
            <person name="Mihova T."/>
            <person name="Mittelman R."/>
            <person name="Mlenga V."/>
            <person name="Montmayeur A."/>
            <person name="Mulrain L."/>
            <person name="Navidi A."/>
            <person name="Naylor J."/>
            <person name="Negash T."/>
            <person name="Nguyen T."/>
            <person name="Nguyen N."/>
            <person name="Nicol R."/>
            <person name="Norbu C."/>
            <person name="Norbu N."/>
            <person name="Novod N."/>
            <person name="O'Neill B."/>
            <person name="Osman S."/>
            <person name="Markiewicz E."/>
            <person name="Oyono O.L."/>
            <person name="Patti C."/>
            <person name="Phunkhang P."/>
            <person name="Pierre F."/>
            <person name="Priest M."/>
            <person name="Raghuraman S."/>
            <person name="Rege F."/>
            <person name="Reyes R."/>
            <person name="Rise C."/>
            <person name="Rogov P."/>
            <person name="Ross K."/>
            <person name="Ryan E."/>
            <person name="Settipalli S."/>
            <person name="Shea T."/>
            <person name="Sherpa N."/>
            <person name="Shi L."/>
            <person name="Shih D."/>
            <person name="Sparrow T."/>
            <person name="Spaulding J."/>
            <person name="Stalker J."/>
            <person name="Stange-Thomann N."/>
            <person name="Stavropoulos S."/>
            <person name="Stone C."/>
            <person name="Strader C."/>
            <person name="Tesfaye S."/>
            <person name="Thomson T."/>
            <person name="Thoulutsang Y."/>
            <person name="Thoulutsang D."/>
            <person name="Topham K."/>
            <person name="Topping I."/>
            <person name="Tsamla T."/>
            <person name="Vassiliev H."/>
            <person name="Vo A."/>
            <person name="Wangchuk T."/>
            <person name="Wangdi T."/>
            <person name="Weiand M."/>
            <person name="Wilkinson J."/>
            <person name="Wilson A."/>
            <person name="Yadav S."/>
            <person name="Young G."/>
            <person name="Yu Q."/>
            <person name="Zembek L."/>
            <person name="Zhong D."/>
            <person name="Zimmer A."/>
            <person name="Zwirko Z."/>
            <person name="Jaffe D.B."/>
            <person name="Alvarez P."/>
            <person name="Brockman W."/>
            <person name="Butler J."/>
            <person name="Chin C."/>
            <person name="Gnerre S."/>
            <person name="Grabherr M."/>
            <person name="Kleber M."/>
            <person name="Mauceli E."/>
            <person name="MacCallum I."/>
        </authorList>
    </citation>
    <scope>NUCLEOTIDE SEQUENCE [LARGE SCALE GENOMIC DNA]</scope>
    <source>
        <strain evidence="7">white501</strain>
    </source>
</reference>
<comment type="catalytic activity">
    <reaction evidence="1">
        <text>Thiol-dependent hydrolysis of ester, thioester, amide, peptide and isopeptide bonds formed by the C-terminal Gly of ubiquitin (a 76-residue protein attached to proteins as an intracellular targeting signal).</text>
        <dbReference type="EC" id="3.4.19.12"/>
    </reaction>
</comment>
<dbReference type="SMART" id="SM00695">
    <property type="entry name" value="DUSP"/>
    <property type="match status" value="2"/>
</dbReference>
<dbReference type="PROSITE" id="PS50235">
    <property type="entry name" value="USP_3"/>
    <property type="match status" value="1"/>
</dbReference>
<dbReference type="GO" id="GO:0016579">
    <property type="term" value="P:protein deubiquitination"/>
    <property type="evidence" value="ECO:0007669"/>
    <property type="project" value="InterPro"/>
</dbReference>
<dbReference type="Proteomes" id="UP000000304">
    <property type="component" value="Chromosome 2R"/>
</dbReference>